<accession>A0A1H6VIU6</accession>
<keyword evidence="2" id="KW-1185">Reference proteome</keyword>
<proteinExistence type="predicted"/>
<dbReference type="AlphaFoldDB" id="A0A1H6VIU6"/>
<dbReference type="EMBL" id="FNYC01000004">
    <property type="protein sequence ID" value="SEJ01617.1"/>
    <property type="molecule type" value="Genomic_DNA"/>
</dbReference>
<reference evidence="1 2" key="1">
    <citation type="submission" date="2016-10" db="EMBL/GenBank/DDBJ databases">
        <authorList>
            <person name="de Groot N.N."/>
        </authorList>
    </citation>
    <scope>NUCLEOTIDE SEQUENCE [LARGE SCALE GENOMIC DNA]</scope>
    <source>
        <strain evidence="1 2">DSM 26515</strain>
    </source>
</reference>
<name>A0A1H6VIU6_9GAMM</name>
<dbReference type="Proteomes" id="UP000199420">
    <property type="component" value="Unassembled WGS sequence"/>
</dbReference>
<evidence type="ECO:0000313" key="1">
    <source>
        <dbReference type="EMBL" id="SEJ01617.1"/>
    </source>
</evidence>
<protein>
    <submittedName>
        <fullName evidence="1">Uncharacterized protein</fullName>
    </submittedName>
</protein>
<sequence>MAYLVGDIVVVGSWALPGEGRGFIGQFALLRAQPGLPVIRTETVNRASRFDDLFEAAEAGCQAGIEAAKAKQDDTALVPIPYPPGPLPL</sequence>
<dbReference type="STRING" id="529704.SAMN02927913_3022"/>
<organism evidence="1 2">
    <name type="scientific">Frateuria terrea</name>
    <dbReference type="NCBI Taxonomy" id="529704"/>
    <lineage>
        <taxon>Bacteria</taxon>
        <taxon>Pseudomonadati</taxon>
        <taxon>Pseudomonadota</taxon>
        <taxon>Gammaproteobacteria</taxon>
        <taxon>Lysobacterales</taxon>
        <taxon>Rhodanobacteraceae</taxon>
        <taxon>Frateuria</taxon>
    </lineage>
</organism>
<gene>
    <name evidence="1" type="ORF">SAMN04487997_2208</name>
</gene>
<dbReference type="RefSeq" id="WP_091338773.1">
    <property type="nucleotide sequence ID" value="NZ_FNYC01000004.1"/>
</dbReference>
<evidence type="ECO:0000313" key="2">
    <source>
        <dbReference type="Proteomes" id="UP000199420"/>
    </source>
</evidence>